<name>A0ABR4BB72_9LECA</name>
<evidence type="ECO:0008006" key="5">
    <source>
        <dbReference type="Google" id="ProtNLM"/>
    </source>
</evidence>
<sequence length="181" mass="20579">MTLYLEAYYTPIKVSPPPNTSNNPTMSQPATISTSTPALDASTSTLVDELLKVIIDIGLTREEHEGLAHEIEKLATRRIGEAASTHMSIDDTSMVKYMLIYINEFVPTPVELLILYDEILELALTQKTEAEAADLARQNQLEKEQAEDYQTLKAQTERVEKHKREFEEFCVEMDKNVNRFL</sequence>
<evidence type="ECO:0000256" key="2">
    <source>
        <dbReference type="SAM" id="MobiDB-lite"/>
    </source>
</evidence>
<proteinExistence type="predicted"/>
<keyword evidence="1" id="KW-0175">Coiled coil</keyword>
<evidence type="ECO:0000256" key="1">
    <source>
        <dbReference type="SAM" id="Coils"/>
    </source>
</evidence>
<gene>
    <name evidence="3" type="ORF">ABVK25_004445</name>
</gene>
<evidence type="ECO:0000313" key="3">
    <source>
        <dbReference type="EMBL" id="KAL2055107.1"/>
    </source>
</evidence>
<comment type="caution">
    <text evidence="3">The sequence shown here is derived from an EMBL/GenBank/DDBJ whole genome shotgun (WGS) entry which is preliminary data.</text>
</comment>
<reference evidence="3 4" key="1">
    <citation type="submission" date="2024-09" db="EMBL/GenBank/DDBJ databases">
        <title>Rethinking Asexuality: The Enigmatic Case of Functional Sexual Genes in Lepraria (Stereocaulaceae).</title>
        <authorList>
            <person name="Doellman M."/>
            <person name="Sun Y."/>
            <person name="Barcenas-Pena A."/>
            <person name="Lumbsch H.T."/>
            <person name="Grewe F."/>
        </authorList>
    </citation>
    <scope>NUCLEOTIDE SEQUENCE [LARGE SCALE GENOMIC DNA]</scope>
    <source>
        <strain evidence="3 4">Grewe 0041</strain>
    </source>
</reference>
<feature type="compositionally biased region" description="Polar residues" evidence="2">
    <location>
        <begin position="26"/>
        <end position="35"/>
    </location>
</feature>
<dbReference type="EMBL" id="JBHFEH010000012">
    <property type="protein sequence ID" value="KAL2055107.1"/>
    <property type="molecule type" value="Genomic_DNA"/>
</dbReference>
<protein>
    <recommendedName>
        <fullName evidence="5">Dynein regulatory complex protein 10</fullName>
    </recommendedName>
</protein>
<keyword evidence="4" id="KW-1185">Reference proteome</keyword>
<accession>A0ABR4BB72</accession>
<feature type="coiled-coil region" evidence="1">
    <location>
        <begin position="125"/>
        <end position="152"/>
    </location>
</feature>
<feature type="region of interest" description="Disordered" evidence="2">
    <location>
        <begin position="15"/>
        <end position="35"/>
    </location>
</feature>
<dbReference type="Proteomes" id="UP001590951">
    <property type="component" value="Unassembled WGS sequence"/>
</dbReference>
<organism evidence="3 4">
    <name type="scientific">Lepraria finkii</name>
    <dbReference type="NCBI Taxonomy" id="1340010"/>
    <lineage>
        <taxon>Eukaryota</taxon>
        <taxon>Fungi</taxon>
        <taxon>Dikarya</taxon>
        <taxon>Ascomycota</taxon>
        <taxon>Pezizomycotina</taxon>
        <taxon>Lecanoromycetes</taxon>
        <taxon>OSLEUM clade</taxon>
        <taxon>Lecanoromycetidae</taxon>
        <taxon>Lecanorales</taxon>
        <taxon>Lecanorineae</taxon>
        <taxon>Stereocaulaceae</taxon>
        <taxon>Lepraria</taxon>
    </lineage>
</organism>
<evidence type="ECO:0000313" key="4">
    <source>
        <dbReference type="Proteomes" id="UP001590951"/>
    </source>
</evidence>